<reference evidence="1 2" key="1">
    <citation type="submission" date="2019-05" db="EMBL/GenBank/DDBJ databases">
        <title>Comparative genomics and metabolomics analyses of clavulanic acid producing Streptomyces species provides insight into specialized metabolism and evolution of beta-lactam biosynthetic gene clusters.</title>
        <authorList>
            <person name="Moore M.A."/>
            <person name="Cruz-Morales P."/>
            <person name="Barona Gomez F."/>
            <person name="Kapil T."/>
        </authorList>
    </citation>
    <scope>NUCLEOTIDE SEQUENCE [LARGE SCALE GENOMIC DNA]</scope>
    <source>
        <strain evidence="1 2">NRRL 5741</strain>
    </source>
</reference>
<evidence type="ECO:0000313" key="1">
    <source>
        <dbReference type="EMBL" id="MQT05059.1"/>
    </source>
</evidence>
<proteinExistence type="predicted"/>
<accession>A0A646KRU4</accession>
<dbReference type="Proteomes" id="UP000419138">
    <property type="component" value="Unassembled WGS sequence"/>
</dbReference>
<name>A0A646KRU4_STRJU</name>
<dbReference type="RefSeq" id="WP_153526305.1">
    <property type="nucleotide sequence ID" value="NZ_JBEPDZ010000002.1"/>
</dbReference>
<evidence type="ECO:0000313" key="2">
    <source>
        <dbReference type="Proteomes" id="UP000419138"/>
    </source>
</evidence>
<sequence>MSHAVHDKSIDEEPSIRSQRLAAQLSSMFPCAETMKVRLLGPRSLWPHLKLTAVDKAGRAVPITRAGALAAARWIIRTYPDAGWQSPRTFNLRTGHLSGESA</sequence>
<comment type="caution">
    <text evidence="1">The sequence shown here is derived from an EMBL/GenBank/DDBJ whole genome shotgun (WGS) entry which is preliminary data.</text>
</comment>
<dbReference type="EMBL" id="VCLA01000197">
    <property type="protein sequence ID" value="MQT05059.1"/>
    <property type="molecule type" value="Genomic_DNA"/>
</dbReference>
<dbReference type="OrthoDB" id="4230650at2"/>
<protein>
    <submittedName>
        <fullName evidence="1">Transcriptional regulator</fullName>
    </submittedName>
</protein>
<dbReference type="AlphaFoldDB" id="A0A646KRU4"/>
<keyword evidence="2" id="KW-1185">Reference proteome</keyword>
<organism evidence="1 2">
    <name type="scientific">Streptomyces jumonjinensis</name>
    <dbReference type="NCBI Taxonomy" id="1945"/>
    <lineage>
        <taxon>Bacteria</taxon>
        <taxon>Bacillati</taxon>
        <taxon>Actinomycetota</taxon>
        <taxon>Actinomycetes</taxon>
        <taxon>Kitasatosporales</taxon>
        <taxon>Streptomycetaceae</taxon>
        <taxon>Streptomyces</taxon>
    </lineage>
</organism>
<gene>
    <name evidence="1" type="ORF">FF041_34470</name>
</gene>